<protein>
    <submittedName>
        <fullName evidence="2">Uncharacterized protein</fullName>
    </submittedName>
</protein>
<accession>A0ABS4T910</accession>
<reference evidence="2 3" key="1">
    <citation type="submission" date="2021-03" db="EMBL/GenBank/DDBJ databases">
        <title>Sequencing the genomes of 1000 actinobacteria strains.</title>
        <authorList>
            <person name="Klenk H.-P."/>
        </authorList>
    </citation>
    <scope>NUCLEOTIDE SEQUENCE [LARGE SCALE GENOMIC DNA]</scope>
    <source>
        <strain evidence="2 3">DSM 46670</strain>
    </source>
</reference>
<comment type="caution">
    <text evidence="2">The sequence shown here is derived from an EMBL/GenBank/DDBJ whole genome shotgun (WGS) entry which is preliminary data.</text>
</comment>
<dbReference type="RefSeq" id="WP_245378171.1">
    <property type="nucleotide sequence ID" value="NZ_JAGINW010000001.1"/>
</dbReference>
<evidence type="ECO:0000313" key="3">
    <source>
        <dbReference type="Proteomes" id="UP001519332"/>
    </source>
</evidence>
<dbReference type="Proteomes" id="UP001519332">
    <property type="component" value="Unassembled WGS sequence"/>
</dbReference>
<evidence type="ECO:0000313" key="2">
    <source>
        <dbReference type="EMBL" id="MBP2320911.1"/>
    </source>
</evidence>
<dbReference type="EMBL" id="JAGINW010000001">
    <property type="protein sequence ID" value="MBP2320911.1"/>
    <property type="molecule type" value="Genomic_DNA"/>
</dbReference>
<evidence type="ECO:0000256" key="1">
    <source>
        <dbReference type="SAM" id="Phobius"/>
    </source>
</evidence>
<keyword evidence="1" id="KW-0472">Membrane</keyword>
<proteinExistence type="predicted"/>
<keyword evidence="1" id="KW-0812">Transmembrane</keyword>
<gene>
    <name evidence="2" type="ORF">JOF56_001296</name>
</gene>
<name>A0ABS4T910_9PSEU</name>
<keyword evidence="3" id="KW-1185">Reference proteome</keyword>
<sequence length="154" mass="16667">MRPLHSILTALATGLVAWAVAKWLMVLPVFWAVTVALPVMACTFVATALAGVAAPTWKSMPAKPESLTAHQASVLSSRLAGVAKDPGRYTSKMQPRLRTLAQSVLRHRHGVVSLADPRARDLLGTELHDLITKADAKLPSPHRLAQLLSRLEEK</sequence>
<feature type="transmembrane region" description="Helical" evidence="1">
    <location>
        <begin position="29"/>
        <end position="54"/>
    </location>
</feature>
<keyword evidence="1" id="KW-1133">Transmembrane helix</keyword>
<organism evidence="2 3">
    <name type="scientific">Kibdelosporangium banguiense</name>
    <dbReference type="NCBI Taxonomy" id="1365924"/>
    <lineage>
        <taxon>Bacteria</taxon>
        <taxon>Bacillati</taxon>
        <taxon>Actinomycetota</taxon>
        <taxon>Actinomycetes</taxon>
        <taxon>Pseudonocardiales</taxon>
        <taxon>Pseudonocardiaceae</taxon>
        <taxon>Kibdelosporangium</taxon>
    </lineage>
</organism>